<dbReference type="KEGG" id="abom:D7I45_03950"/>
<organism evidence="2 3">
    <name type="scientific">Apilactobacillus bombintestini</name>
    <dbReference type="NCBI Taxonomy" id="2419772"/>
    <lineage>
        <taxon>Bacteria</taxon>
        <taxon>Bacillati</taxon>
        <taxon>Bacillota</taxon>
        <taxon>Bacilli</taxon>
        <taxon>Lactobacillales</taxon>
        <taxon>Lactobacillaceae</taxon>
        <taxon>Apilactobacillus</taxon>
    </lineage>
</organism>
<dbReference type="SUPFAM" id="SSF52540">
    <property type="entry name" value="P-loop containing nucleoside triphosphate hydrolases"/>
    <property type="match status" value="1"/>
</dbReference>
<dbReference type="Gene3D" id="3.40.50.300">
    <property type="entry name" value="P-loop containing nucleotide triphosphate hydrolases"/>
    <property type="match status" value="1"/>
</dbReference>
<dbReference type="RefSeq" id="WP_120784454.1">
    <property type="nucleotide sequence ID" value="NZ_CP032626.1"/>
</dbReference>
<accession>A0A387ATL7</accession>
<dbReference type="InterPro" id="IPR009928">
    <property type="entry name" value="DnaI_N"/>
</dbReference>
<dbReference type="NCBIfam" id="NF006505">
    <property type="entry name" value="PRK08939.1"/>
    <property type="match status" value="1"/>
</dbReference>
<protein>
    <submittedName>
        <fullName evidence="2">Primosomal protein DnaI</fullName>
    </submittedName>
</protein>
<dbReference type="Proteomes" id="UP000272003">
    <property type="component" value="Chromosome"/>
</dbReference>
<dbReference type="Pfam" id="PF01695">
    <property type="entry name" value="IstB_IS21"/>
    <property type="match status" value="1"/>
</dbReference>
<dbReference type="GO" id="GO:0006260">
    <property type="term" value="P:DNA replication"/>
    <property type="evidence" value="ECO:0007669"/>
    <property type="project" value="TreeGrafter"/>
</dbReference>
<dbReference type="GO" id="GO:0005524">
    <property type="term" value="F:ATP binding"/>
    <property type="evidence" value="ECO:0007669"/>
    <property type="project" value="InterPro"/>
</dbReference>
<dbReference type="EMBL" id="CP032626">
    <property type="protein sequence ID" value="AYF92689.1"/>
    <property type="molecule type" value="Genomic_DNA"/>
</dbReference>
<evidence type="ECO:0000313" key="3">
    <source>
        <dbReference type="Proteomes" id="UP000272003"/>
    </source>
</evidence>
<reference evidence="2 3" key="1">
    <citation type="submission" date="2018-09" db="EMBL/GenBank/DDBJ databases">
        <title>Genome sequencing of strain BHWM-4.</title>
        <authorList>
            <person name="Heo J."/>
            <person name="Kim S.-J."/>
            <person name="Kwon S.-W."/>
        </authorList>
    </citation>
    <scope>NUCLEOTIDE SEQUENCE [LARGE SCALE GENOMIC DNA]</scope>
    <source>
        <strain evidence="2 3">BHWM-4</strain>
    </source>
</reference>
<dbReference type="OrthoDB" id="61127at2"/>
<dbReference type="PANTHER" id="PTHR30050:SF8">
    <property type="entry name" value="PRIMOSOMAL PROTEIN DNAI"/>
    <property type="match status" value="1"/>
</dbReference>
<feature type="domain" description="AAA+ ATPase" evidence="1">
    <location>
        <begin position="158"/>
        <end position="288"/>
    </location>
</feature>
<keyword evidence="3" id="KW-1185">Reference proteome</keyword>
<proteinExistence type="predicted"/>
<dbReference type="InterPro" id="IPR027417">
    <property type="entry name" value="P-loop_NTPase"/>
</dbReference>
<dbReference type="InterPro" id="IPR003593">
    <property type="entry name" value="AAA+_ATPase"/>
</dbReference>
<dbReference type="InterPro" id="IPR002611">
    <property type="entry name" value="IstB_ATP-bd"/>
</dbReference>
<sequence>MENLSEQLAQTMSKSKYGDRYKKLVSEVLNDEEVKSFIQANSDKLEPDAVQHSIAKLYEFVQERNKVKKGEDSTVKGYVPTLTISKKLIDISYVPTEEKLRKMRENKIFKRIHAVAMPKNIKNVSLDDFDLSENEYRINAMEKVTDFISAYTSSPDKPHPGMYLYGEFGVGKTYLMAAMANELAKSGFNVTLVHFPSFAVEMKNSITNNQVSDKLDAIKKSQILILDDIGADSMSSWIRDDILGVILEYRMQNSLTTFFTSNFSMDQFEKEHLSVNTRGDEEPLKAKRIMQRVRFLSREVAMFGKNRRPQ</sequence>
<gene>
    <name evidence="2" type="primary">dnaI</name>
    <name evidence="2" type="ORF">D7I45_03950</name>
</gene>
<dbReference type="Pfam" id="PF07319">
    <property type="entry name" value="DnaI_N"/>
    <property type="match status" value="1"/>
</dbReference>
<dbReference type="SMART" id="SM00382">
    <property type="entry name" value="AAA"/>
    <property type="match status" value="1"/>
</dbReference>
<name>A0A387ATL7_9LACO</name>
<dbReference type="CDD" id="cd00009">
    <property type="entry name" value="AAA"/>
    <property type="match status" value="1"/>
</dbReference>
<evidence type="ECO:0000313" key="2">
    <source>
        <dbReference type="EMBL" id="AYF92689.1"/>
    </source>
</evidence>
<dbReference type="AlphaFoldDB" id="A0A387ATL7"/>
<evidence type="ECO:0000259" key="1">
    <source>
        <dbReference type="SMART" id="SM00382"/>
    </source>
</evidence>
<dbReference type="PANTHER" id="PTHR30050">
    <property type="entry name" value="CHROMOSOMAL REPLICATION INITIATOR PROTEIN DNAA"/>
    <property type="match status" value="1"/>
</dbReference>